<gene>
    <name evidence="1" type="ORF">NCTC12722_01395</name>
    <name evidence="2" type="ORF">NCTC12722_04124</name>
</gene>
<proteinExistence type="predicted"/>
<dbReference type="EMBL" id="UIGB01000001">
    <property type="protein sequence ID" value="SUU84208.1"/>
    <property type="molecule type" value="Genomic_DNA"/>
</dbReference>
<reference evidence="1 3" key="1">
    <citation type="submission" date="2018-06" db="EMBL/GenBank/DDBJ databases">
        <authorList>
            <consortium name="Pathogen Informatics"/>
            <person name="Doyle S."/>
        </authorList>
    </citation>
    <scope>NUCLEOTIDE SEQUENCE [LARGE SCALE GENOMIC DNA]</scope>
    <source>
        <strain evidence="1 3">NCTC12722</strain>
    </source>
</reference>
<dbReference type="Proteomes" id="UP000254343">
    <property type="component" value="Unassembled WGS sequence"/>
</dbReference>
<dbReference type="OrthoDB" id="10008758at2"/>
<evidence type="ECO:0000313" key="2">
    <source>
        <dbReference type="EMBL" id="SUW28234.1"/>
    </source>
</evidence>
<protein>
    <submittedName>
        <fullName evidence="1">Uncharacterized protein</fullName>
    </submittedName>
</protein>
<sequence length="95" mass="10841">MSSAKELLDRAKRIGLPYAHLAAEAHLHPQTIKNLCRDRKRGPGMTTVRVVERIVEGRELDLLDDLLPRHLNSRLDHIVELLRSKGFEVERRAAA</sequence>
<evidence type="ECO:0000313" key="3">
    <source>
        <dbReference type="Proteomes" id="UP000254343"/>
    </source>
</evidence>
<evidence type="ECO:0000313" key="1">
    <source>
        <dbReference type="EMBL" id="SUU84208.1"/>
    </source>
</evidence>
<organism evidence="1 3">
    <name type="scientific">Afipia felis</name>
    <name type="common">Cat scratch disease bacillus</name>
    <dbReference type="NCBI Taxonomy" id="1035"/>
    <lineage>
        <taxon>Bacteria</taxon>
        <taxon>Pseudomonadati</taxon>
        <taxon>Pseudomonadota</taxon>
        <taxon>Alphaproteobacteria</taxon>
        <taxon>Hyphomicrobiales</taxon>
        <taxon>Nitrobacteraceae</taxon>
        <taxon>Afipia</taxon>
    </lineage>
</organism>
<dbReference type="AlphaFoldDB" id="A0A380W5I0"/>
<dbReference type="EMBL" id="UIGB01000003">
    <property type="protein sequence ID" value="SUW28234.1"/>
    <property type="molecule type" value="Genomic_DNA"/>
</dbReference>
<accession>A0A380W5I0</accession>
<name>A0A380W5I0_AFIFE</name>
<dbReference type="RefSeq" id="WP_002719073.1">
    <property type="nucleotide sequence ID" value="NZ_UFSI01000001.1"/>
</dbReference>